<keyword evidence="7 11" id="KW-1133">Transmembrane helix</keyword>
<dbReference type="InterPro" id="IPR029044">
    <property type="entry name" value="Nucleotide-diphossugar_trans"/>
</dbReference>
<evidence type="ECO:0000313" key="12">
    <source>
        <dbReference type="EMBL" id="ADE76992.1"/>
    </source>
</evidence>
<dbReference type="GO" id="GO:0005802">
    <property type="term" value="C:trans-Golgi network"/>
    <property type="evidence" value="ECO:0007669"/>
    <property type="project" value="TreeGrafter"/>
</dbReference>
<evidence type="ECO:0000256" key="7">
    <source>
        <dbReference type="ARBA" id="ARBA00022989"/>
    </source>
</evidence>
<dbReference type="GO" id="GO:0000139">
    <property type="term" value="C:Golgi membrane"/>
    <property type="evidence" value="ECO:0007669"/>
    <property type="project" value="UniProtKB-SubCell"/>
</dbReference>
<dbReference type="PANTHER" id="PTHR31311:SF3">
    <property type="entry name" value="GLYCOSYLTRANSFERASE 7-RELATED"/>
    <property type="match status" value="1"/>
</dbReference>
<comment type="similarity">
    <text evidence="2">Belongs to the glycosyltransferase 34 family.</text>
</comment>
<name>D5ABS3_PICSI</name>
<evidence type="ECO:0000256" key="2">
    <source>
        <dbReference type="ARBA" id="ARBA00005664"/>
    </source>
</evidence>
<dbReference type="PANTHER" id="PTHR31311">
    <property type="entry name" value="XYLOGLUCAN 6-XYLOSYLTRANSFERASE 5-RELATED-RELATED"/>
    <property type="match status" value="1"/>
</dbReference>
<evidence type="ECO:0000256" key="11">
    <source>
        <dbReference type="SAM" id="Phobius"/>
    </source>
</evidence>
<keyword evidence="6" id="KW-0735">Signal-anchor</keyword>
<dbReference type="GO" id="GO:0005768">
    <property type="term" value="C:endosome"/>
    <property type="evidence" value="ECO:0007669"/>
    <property type="project" value="TreeGrafter"/>
</dbReference>
<evidence type="ECO:0000256" key="9">
    <source>
        <dbReference type="ARBA" id="ARBA00023136"/>
    </source>
</evidence>
<organism evidence="12">
    <name type="scientific">Picea sitchensis</name>
    <name type="common">Sitka spruce</name>
    <name type="synonym">Pinus sitchensis</name>
    <dbReference type="NCBI Taxonomy" id="3332"/>
    <lineage>
        <taxon>Eukaryota</taxon>
        <taxon>Viridiplantae</taxon>
        <taxon>Streptophyta</taxon>
        <taxon>Embryophyta</taxon>
        <taxon>Tracheophyta</taxon>
        <taxon>Spermatophyta</taxon>
        <taxon>Pinopsida</taxon>
        <taxon>Pinidae</taxon>
        <taxon>Conifers I</taxon>
        <taxon>Pinales</taxon>
        <taxon>Pinaceae</taxon>
        <taxon>Picea</taxon>
    </lineage>
</organism>
<dbReference type="InterPro" id="IPR008630">
    <property type="entry name" value="Glyco_trans_34"/>
</dbReference>
<keyword evidence="3" id="KW-0328">Glycosyltransferase</keyword>
<keyword evidence="5 11" id="KW-0812">Transmembrane</keyword>
<dbReference type="AlphaFoldDB" id="D5ABS3"/>
<keyword evidence="8" id="KW-0333">Golgi apparatus</keyword>
<dbReference type="Gene3D" id="3.90.550.10">
    <property type="entry name" value="Spore Coat Polysaccharide Biosynthesis Protein SpsA, Chain A"/>
    <property type="match status" value="1"/>
</dbReference>
<evidence type="ECO:0000256" key="1">
    <source>
        <dbReference type="ARBA" id="ARBA00004323"/>
    </source>
</evidence>
<keyword evidence="4" id="KW-0808">Transferase</keyword>
<comment type="subcellular location">
    <subcellularLocation>
        <location evidence="1">Golgi apparatus membrane</location>
        <topology evidence="1">Single-pass type II membrane protein</topology>
    </subcellularLocation>
</comment>
<evidence type="ECO:0000256" key="6">
    <source>
        <dbReference type="ARBA" id="ARBA00022968"/>
    </source>
</evidence>
<reference evidence="12" key="1">
    <citation type="submission" date="2010-04" db="EMBL/GenBank/DDBJ databases">
        <authorList>
            <person name="Reid K.E."/>
            <person name="Liao N."/>
            <person name="Chan S."/>
            <person name="Docking R."/>
            <person name="Taylor G."/>
            <person name="Moore R."/>
            <person name="Mayo M."/>
            <person name="Munro S."/>
            <person name="King J."/>
            <person name="Yanchuk A."/>
            <person name="Holt R."/>
            <person name="Jones S."/>
            <person name="Marra M."/>
            <person name="Ritland C.E."/>
            <person name="Ritland K."/>
            <person name="Bohlmann J."/>
        </authorList>
    </citation>
    <scope>NUCLEOTIDE SEQUENCE</scope>
    <source>
        <tissue evidence="12">Bud</tissue>
    </source>
</reference>
<feature type="transmembrane region" description="Helical" evidence="11">
    <location>
        <begin position="33"/>
        <end position="54"/>
    </location>
</feature>
<evidence type="ECO:0000256" key="10">
    <source>
        <dbReference type="ARBA" id="ARBA00023180"/>
    </source>
</evidence>
<dbReference type="FunFam" id="3.90.550.10:FF:000101">
    <property type="entry name" value="Probable glycosyltransferase 5"/>
    <property type="match status" value="1"/>
</dbReference>
<dbReference type="Pfam" id="PF05637">
    <property type="entry name" value="Glyco_transf_34"/>
    <property type="match status" value="1"/>
</dbReference>
<sequence>MDAGVLGKGPLDGGFGRPLKGSMKRLKQIVESLNDGLIFMGGAVSALLLVWALWRIGYSNSSMEMETELSFPQKCPDQCISSNGNRGSISSNRIDHGVDEWEKSSENFYNNPEVTYTIGQPIRDWDKKRKLWLDRHPRVKNFTDDGKPRVLMVSGSQGVPCRNPFGDHLLLRFFKNKVDYCRLHGIDMFYNNVLLEEHMFTFWAKIPLVRAAMVAHPEAEWIWWMDSDAAITDMDFVIPWETYRDYNMVVHGWDHLVFEKRSWVGLNAGIFLIRNCEWSMEFMERWSAMGPQSPLYISSGKLLSKVLSDRAFNASDDQSALVYLLIKEKDKWADRIYIEHSYYLNGYWVDIVGTYENITEKYEAMEKENPMLNKRHAEKMNRDYAEMREHYIRSDKNFYSDNDDIMVRRRRPFVTHFTGCQPCSGDHNKIYKGENCWKGMERALNFADDQVLKHYGFRHDNLQSSHVNPIQSFYFPS</sequence>
<evidence type="ECO:0000256" key="5">
    <source>
        <dbReference type="ARBA" id="ARBA00022692"/>
    </source>
</evidence>
<evidence type="ECO:0000256" key="8">
    <source>
        <dbReference type="ARBA" id="ARBA00023034"/>
    </source>
</evidence>
<evidence type="ECO:0000256" key="4">
    <source>
        <dbReference type="ARBA" id="ARBA00022679"/>
    </source>
</evidence>
<keyword evidence="10" id="KW-0325">Glycoprotein</keyword>
<dbReference type="CAZy" id="GT34">
    <property type="family name" value="Glycosyltransferase Family 34"/>
</dbReference>
<dbReference type="GO" id="GO:0008378">
    <property type="term" value="F:galactosyltransferase activity"/>
    <property type="evidence" value="ECO:0007669"/>
    <property type="project" value="TreeGrafter"/>
</dbReference>
<keyword evidence="9 11" id="KW-0472">Membrane</keyword>
<proteinExistence type="evidence at transcript level"/>
<protein>
    <submittedName>
        <fullName evidence="12">Uncharacterized protein</fullName>
    </submittedName>
</protein>
<accession>D5ABS3</accession>
<evidence type="ECO:0000256" key="3">
    <source>
        <dbReference type="ARBA" id="ARBA00022676"/>
    </source>
</evidence>
<dbReference type="EMBL" id="BT123687">
    <property type="protein sequence ID" value="ADE76992.1"/>
    <property type="molecule type" value="mRNA"/>
</dbReference>